<feature type="region of interest" description="Disordered" evidence="1">
    <location>
        <begin position="148"/>
        <end position="186"/>
    </location>
</feature>
<dbReference type="Gene3D" id="3.40.1000.70">
    <property type="entry name" value="PknH-like extracellular domain"/>
    <property type="match status" value="1"/>
</dbReference>
<dbReference type="Proteomes" id="UP000002247">
    <property type="component" value="Chromosome"/>
</dbReference>
<dbReference type="EMBL" id="CP001958">
    <property type="protein sequence ID" value="ADG98262.1"/>
    <property type="molecule type" value="Genomic_DNA"/>
</dbReference>
<dbReference type="AlphaFoldDB" id="D6Z8I2"/>
<dbReference type="KEGG" id="srt:Srot_1802"/>
<feature type="signal peptide" evidence="2">
    <location>
        <begin position="1"/>
        <end position="26"/>
    </location>
</feature>
<dbReference type="InterPro" id="IPR038232">
    <property type="entry name" value="PknH-like_Extracell_sf"/>
</dbReference>
<evidence type="ECO:0000256" key="2">
    <source>
        <dbReference type="SAM" id="SignalP"/>
    </source>
</evidence>
<protein>
    <recommendedName>
        <fullName evidence="3">PknH-like extracellular domain-containing protein</fullName>
    </recommendedName>
</protein>
<evidence type="ECO:0000313" key="4">
    <source>
        <dbReference type="EMBL" id="ADG98262.1"/>
    </source>
</evidence>
<organism evidence="4 5">
    <name type="scientific">Segniliparus rotundus (strain ATCC BAA-972 / CDC 1076 / CIP 108378 / DSM 44985 / JCM 13578)</name>
    <dbReference type="NCBI Taxonomy" id="640132"/>
    <lineage>
        <taxon>Bacteria</taxon>
        <taxon>Bacillati</taxon>
        <taxon>Actinomycetota</taxon>
        <taxon>Actinomycetes</taxon>
        <taxon>Mycobacteriales</taxon>
        <taxon>Segniliparaceae</taxon>
        <taxon>Segniliparus</taxon>
    </lineage>
</organism>
<dbReference type="InterPro" id="IPR026954">
    <property type="entry name" value="PknH-like_Extracell"/>
</dbReference>
<dbReference type="HOGENOM" id="CLU_1141949_0_0_11"/>
<evidence type="ECO:0000256" key="1">
    <source>
        <dbReference type="SAM" id="MobiDB-lite"/>
    </source>
</evidence>
<keyword evidence="2" id="KW-0732">Signal</keyword>
<reference evidence="4 5" key="1">
    <citation type="journal article" date="2010" name="Stand. Genomic Sci.">
        <title>Complete genome sequence of Segniliparus rotundus type strain (CDC 1076).</title>
        <authorList>
            <person name="Sikorski J."/>
            <person name="Lapidus A."/>
            <person name="Copeland A."/>
            <person name="Misra M."/>
            <person name="Glavina Del Rio T."/>
            <person name="Nolan M."/>
            <person name="Lucas S."/>
            <person name="Chen F."/>
            <person name="Tice H."/>
            <person name="Cheng J.F."/>
            <person name="Jando M."/>
            <person name="Schneider S."/>
            <person name="Bruce D."/>
            <person name="Goodwin L."/>
            <person name="Pitluck S."/>
            <person name="Liolios K."/>
            <person name="Mikhailova N."/>
            <person name="Pati A."/>
            <person name="Ivanova N."/>
            <person name="Mavromatis K."/>
            <person name="Chen A."/>
            <person name="Palaniappan K."/>
            <person name="Chertkov O."/>
            <person name="Land M."/>
            <person name="Hauser L."/>
            <person name="Chang Y.J."/>
            <person name="Jeffries C.D."/>
            <person name="Brettin T."/>
            <person name="Detter J.C."/>
            <person name="Han C."/>
            <person name="Rohde M."/>
            <person name="Goker M."/>
            <person name="Bristow J."/>
            <person name="Eisen J.A."/>
            <person name="Markowitz V."/>
            <person name="Hugenholtz P."/>
            <person name="Kyrpides N.C."/>
            <person name="Klenk H.P."/>
        </authorList>
    </citation>
    <scope>NUCLEOTIDE SEQUENCE [LARGE SCALE GENOMIC DNA]</scope>
    <source>
        <strain evidence="5">ATCC BAA-972 / CDC 1076 / CIP 108378 / DSM 44985 / JCM 13578</strain>
    </source>
</reference>
<keyword evidence="5" id="KW-1185">Reference proteome</keyword>
<proteinExistence type="predicted"/>
<accession>D6Z8I2</accession>
<feature type="chain" id="PRO_5003091580" description="PknH-like extracellular domain-containing protein" evidence="2">
    <location>
        <begin position="27"/>
        <end position="255"/>
    </location>
</feature>
<feature type="domain" description="PknH-like extracellular" evidence="3">
    <location>
        <begin position="39"/>
        <end position="143"/>
    </location>
</feature>
<dbReference type="STRING" id="640132.Srot_1802"/>
<sequence>MKTKPGTKTAARNVPAALLFACVSQAAFGFAPASAAPAGDPIDSILVSVADANTVFSHDFTSSPVNSAPSDAEKALGNCGNAQAAAFADPWTSYRSVHYSTYNNLGPTQRVAIYADAATAAKAFSKLTAQLASCKSAVPAAPASQAPVSEAPATSASPASPNAAQPAEQSQASQAPAAPAQQPAAQSFTVSASGADIAKWDDYVGFSQVSGMPYHCYREAHQHAAVVFEVETCDLDENGSLTSAIANKMLSQIPA</sequence>
<dbReference type="OrthoDB" id="9827800at2"/>
<name>D6Z8I2_SEGRD</name>
<evidence type="ECO:0000313" key="5">
    <source>
        <dbReference type="Proteomes" id="UP000002247"/>
    </source>
</evidence>
<gene>
    <name evidence="4" type="ordered locus">Srot_1802</name>
</gene>
<evidence type="ECO:0000259" key="3">
    <source>
        <dbReference type="Pfam" id="PF14032"/>
    </source>
</evidence>
<dbReference type="Pfam" id="PF14032">
    <property type="entry name" value="PknH_C"/>
    <property type="match status" value="1"/>
</dbReference>